<dbReference type="InterPro" id="IPR003439">
    <property type="entry name" value="ABC_transporter-like_ATP-bd"/>
</dbReference>
<evidence type="ECO:0000256" key="2">
    <source>
        <dbReference type="ARBA" id="ARBA00022448"/>
    </source>
</evidence>
<evidence type="ECO:0000256" key="10">
    <source>
        <dbReference type="SAM" id="Phobius"/>
    </source>
</evidence>
<dbReference type="EMBL" id="JAPWTJ010000101">
    <property type="protein sequence ID" value="KAJ8982895.1"/>
    <property type="molecule type" value="Genomic_DNA"/>
</dbReference>
<keyword evidence="3 10" id="KW-0812">Transmembrane</keyword>
<accession>A0ABQ9K052</accession>
<dbReference type="Pfam" id="PF00664">
    <property type="entry name" value="ABC_membrane"/>
    <property type="match status" value="3"/>
</dbReference>
<feature type="domain" description="ABC transmembrane type-1" evidence="12">
    <location>
        <begin position="339"/>
        <end position="466"/>
    </location>
</feature>
<keyword evidence="4" id="KW-0677">Repeat</keyword>
<dbReference type="Gene3D" id="3.40.50.300">
    <property type="entry name" value="P-loop containing nucleotide triphosphate hydrolases"/>
    <property type="match status" value="1"/>
</dbReference>
<evidence type="ECO:0000313" key="13">
    <source>
        <dbReference type="EMBL" id="KAJ8982895.1"/>
    </source>
</evidence>
<feature type="region of interest" description="Disordered" evidence="9">
    <location>
        <begin position="251"/>
        <end position="290"/>
    </location>
</feature>
<evidence type="ECO:0000256" key="8">
    <source>
        <dbReference type="ARBA" id="ARBA00023136"/>
    </source>
</evidence>
<dbReference type="InterPro" id="IPR027417">
    <property type="entry name" value="P-loop_NTPase"/>
</dbReference>
<reference evidence="13" key="1">
    <citation type="journal article" date="2023" name="Insect Mol. Biol.">
        <title>Genome sequencing provides insights into the evolution of gene families encoding plant cell wall-degrading enzymes in longhorned beetles.</title>
        <authorList>
            <person name="Shin N.R."/>
            <person name="Okamura Y."/>
            <person name="Kirsch R."/>
            <person name="Pauchet Y."/>
        </authorList>
    </citation>
    <scope>NUCLEOTIDE SEQUENCE</scope>
    <source>
        <strain evidence="13">MMC_N1</strain>
    </source>
</reference>
<feature type="compositionally biased region" description="Basic and acidic residues" evidence="9">
    <location>
        <begin position="281"/>
        <end position="290"/>
    </location>
</feature>
<name>A0ABQ9K052_9CUCU</name>
<evidence type="ECO:0000259" key="12">
    <source>
        <dbReference type="PROSITE" id="PS50929"/>
    </source>
</evidence>
<feature type="compositionally biased region" description="Basic and acidic residues" evidence="9">
    <location>
        <begin position="259"/>
        <end position="269"/>
    </location>
</feature>
<dbReference type="SUPFAM" id="SSF52540">
    <property type="entry name" value="P-loop containing nucleoside triphosphate hydrolases"/>
    <property type="match status" value="1"/>
</dbReference>
<evidence type="ECO:0000256" key="1">
    <source>
        <dbReference type="ARBA" id="ARBA00004128"/>
    </source>
</evidence>
<dbReference type="InterPro" id="IPR011527">
    <property type="entry name" value="ABC1_TM_dom"/>
</dbReference>
<dbReference type="PROSITE" id="PS00211">
    <property type="entry name" value="ABC_TRANSPORTER_1"/>
    <property type="match status" value="1"/>
</dbReference>
<dbReference type="PROSITE" id="PS50929">
    <property type="entry name" value="ABC_TM1F"/>
    <property type="match status" value="3"/>
</dbReference>
<feature type="compositionally biased region" description="Polar residues" evidence="9">
    <location>
        <begin position="270"/>
        <end position="280"/>
    </location>
</feature>
<keyword evidence="5" id="KW-0547">Nucleotide-binding</keyword>
<evidence type="ECO:0000256" key="4">
    <source>
        <dbReference type="ARBA" id="ARBA00022737"/>
    </source>
</evidence>
<gene>
    <name evidence="13" type="ORF">NQ317_004325</name>
</gene>
<feature type="transmembrane region" description="Helical" evidence="10">
    <location>
        <begin position="335"/>
        <end position="361"/>
    </location>
</feature>
<dbReference type="CDD" id="cd03250">
    <property type="entry name" value="ABCC_MRP_domain1"/>
    <property type="match status" value="1"/>
</dbReference>
<dbReference type="InterPro" id="IPR050173">
    <property type="entry name" value="ABC_transporter_C-like"/>
</dbReference>
<dbReference type="Pfam" id="PF00005">
    <property type="entry name" value="ABC_tran"/>
    <property type="match status" value="1"/>
</dbReference>
<dbReference type="InterPro" id="IPR003593">
    <property type="entry name" value="AAA+_ATPase"/>
</dbReference>
<evidence type="ECO:0000259" key="11">
    <source>
        <dbReference type="PROSITE" id="PS50893"/>
    </source>
</evidence>
<dbReference type="SMART" id="SM00382">
    <property type="entry name" value="AAA"/>
    <property type="match status" value="1"/>
</dbReference>
<keyword evidence="6" id="KW-0067">ATP-binding</keyword>
<dbReference type="InterPro" id="IPR036640">
    <property type="entry name" value="ABC1_TM_sf"/>
</dbReference>
<dbReference type="InterPro" id="IPR017871">
    <property type="entry name" value="ABC_transporter-like_CS"/>
</dbReference>
<comment type="subcellular location">
    <subcellularLocation>
        <location evidence="1">Vacuole membrane</location>
        <topology evidence="1">Multi-pass membrane protein</topology>
    </subcellularLocation>
</comment>
<evidence type="ECO:0000256" key="5">
    <source>
        <dbReference type="ARBA" id="ARBA00022741"/>
    </source>
</evidence>
<keyword evidence="14" id="KW-1185">Reference proteome</keyword>
<evidence type="ECO:0000256" key="9">
    <source>
        <dbReference type="SAM" id="MobiDB-lite"/>
    </source>
</evidence>
<evidence type="ECO:0000256" key="7">
    <source>
        <dbReference type="ARBA" id="ARBA00022989"/>
    </source>
</evidence>
<dbReference type="PANTHER" id="PTHR24223:SF443">
    <property type="entry name" value="MULTIDRUG-RESISTANCE LIKE PROTEIN 1, ISOFORM I"/>
    <property type="match status" value="1"/>
</dbReference>
<feature type="transmembrane region" description="Helical" evidence="10">
    <location>
        <begin position="466"/>
        <end position="486"/>
    </location>
</feature>
<evidence type="ECO:0000313" key="14">
    <source>
        <dbReference type="Proteomes" id="UP001162164"/>
    </source>
</evidence>
<dbReference type="PROSITE" id="PS50893">
    <property type="entry name" value="ABC_TRANSPORTER_2"/>
    <property type="match status" value="1"/>
</dbReference>
<evidence type="ECO:0000256" key="3">
    <source>
        <dbReference type="ARBA" id="ARBA00022692"/>
    </source>
</evidence>
<comment type="caution">
    <text evidence="13">The sequence shown here is derived from an EMBL/GenBank/DDBJ whole genome shotgun (WGS) entry which is preliminary data.</text>
</comment>
<organism evidence="13 14">
    <name type="scientific">Molorchus minor</name>
    <dbReference type="NCBI Taxonomy" id="1323400"/>
    <lineage>
        <taxon>Eukaryota</taxon>
        <taxon>Metazoa</taxon>
        <taxon>Ecdysozoa</taxon>
        <taxon>Arthropoda</taxon>
        <taxon>Hexapoda</taxon>
        <taxon>Insecta</taxon>
        <taxon>Pterygota</taxon>
        <taxon>Neoptera</taxon>
        <taxon>Endopterygota</taxon>
        <taxon>Coleoptera</taxon>
        <taxon>Polyphaga</taxon>
        <taxon>Cucujiformia</taxon>
        <taxon>Chrysomeloidea</taxon>
        <taxon>Cerambycidae</taxon>
        <taxon>Lamiinae</taxon>
        <taxon>Monochamini</taxon>
        <taxon>Molorchus</taxon>
    </lineage>
</organism>
<dbReference type="SUPFAM" id="SSF90123">
    <property type="entry name" value="ABC transporter transmembrane region"/>
    <property type="match status" value="3"/>
</dbReference>
<keyword evidence="7 10" id="KW-1133">Transmembrane helix</keyword>
<protein>
    <submittedName>
        <fullName evidence="13">Uncharacterized protein</fullName>
    </submittedName>
</protein>
<evidence type="ECO:0000256" key="6">
    <source>
        <dbReference type="ARBA" id="ARBA00022840"/>
    </source>
</evidence>
<dbReference type="Gene3D" id="1.20.1560.10">
    <property type="entry name" value="ABC transporter type 1, transmembrane domain"/>
    <property type="match status" value="3"/>
</dbReference>
<feature type="domain" description="ABC transporter" evidence="11">
    <location>
        <begin position="1"/>
        <end position="221"/>
    </location>
</feature>
<dbReference type="PANTHER" id="PTHR24223">
    <property type="entry name" value="ATP-BINDING CASSETTE SUB-FAMILY C"/>
    <property type="match status" value="1"/>
</dbReference>
<dbReference type="Proteomes" id="UP001162164">
    <property type="component" value="Unassembled WGS sequence"/>
</dbReference>
<keyword evidence="8 10" id="KW-0472">Membrane</keyword>
<feature type="transmembrane region" description="Helical" evidence="10">
    <location>
        <begin position="381"/>
        <end position="404"/>
    </location>
</feature>
<keyword evidence="2" id="KW-0813">Transport</keyword>
<feature type="domain" description="ABC transmembrane type-1" evidence="12">
    <location>
        <begin position="571"/>
        <end position="611"/>
    </location>
</feature>
<proteinExistence type="predicted"/>
<sequence length="611" mass="67011">MENGTFSWGEEPTLHDINIRVKKRSLTAIVGSVGSGKSSLLSAFLGEMDKISGRVNTVGSIAYVSQQAWIQNATLKDNILFGKKFDKLLYEKVIEACALKPDFDMLPGGDETEIGEKGINLSGGQKQRVSVARAVYSNADVYFLDDPLSAVDSHVGKHIFDKVIGPKGMLKDKTKVLVTHGITYLPQTENIVVIKDGRVSEQGTYQELLERKGAFAEFLLQHITEDIEAPEVLDELQDQLAGTALSEEVTRRISRQRSRLSESHSETGSERMQNGSLQRQKSTDSTDKSILRHRTSSVEDIKDDKKLGKLIEIEKSETGGVQWAVYKHYLKSIGIFLTFATVFLNFIFQAFSIGSNVWLGVWADDRDLIVNGTTDTAKQDMYLGVYGALGIGQVMCSVLANIIFAKATLDGAVIIHKLLLSNVIKLPSAFFDVTPVGRILGRFSNDINGVDLRLPMNIQGIINTSVGEASFIFVLVLCLVATNVLFTKATLDGAIKIHRYLLSNVMKLPSAFFDVTPVGRILGRFSNDINGVDLRLPMNFQVLISNTVAAVSSVLSELVPSLGCLAAAISLHDLLLYGVLRSPMVFFDTTPTGRIVARFSKDIEVLDNSLP</sequence>
<feature type="domain" description="ABC transmembrane type-1" evidence="12">
    <location>
        <begin position="471"/>
        <end position="554"/>
    </location>
</feature>